<dbReference type="OrthoDB" id="4507478at2759"/>
<sequence>MCRMIIHWHSCNHLVADYMNCPFDSSPLHEEETVTTALVADQCWACEQLAREQICYAVQVTEQMLFTIDQLEQILGVEKAHPDFLDMVARFYARGDHKNWGQPGINHAKYSVPDPYVDQLADHSYLLARGENYAAGITDYVPEEDPAMAKWENPLDVSGLNTDVVGVREPSEYFLLAINRSAWMYAGDQTQQTTTDTTNLTLLPEPTVPETPVQVSESFEQEHQTSFDSSLATVDSNSYNNSFNGSILIPATTPEFDEVSPWPYDTINPALLTMPMPAAVEAYKSPSDGSMLSSMIPSTPINPVVPTAQDLIINQYPATYLPPDTNQILAPASYFNDELFFDPIYIPGQHSAISIKDLEPELDLSHAVNPGVDADEIFLTQEVFPILPRSPSQPNRDILHESSNWLDTVNFEEILCVDSADFTDGFLQMEVPGDDEEEERPAKRVRFE</sequence>
<accession>A0A5N6TFZ4</accession>
<name>A0A5N6TFZ4_ASPAV</name>
<dbReference type="EMBL" id="ML742370">
    <property type="protein sequence ID" value="KAE8145227.1"/>
    <property type="molecule type" value="Genomic_DNA"/>
</dbReference>
<proteinExistence type="predicted"/>
<keyword evidence="2" id="KW-1185">Reference proteome</keyword>
<evidence type="ECO:0000313" key="2">
    <source>
        <dbReference type="Proteomes" id="UP000325780"/>
    </source>
</evidence>
<evidence type="ECO:0000313" key="1">
    <source>
        <dbReference type="EMBL" id="KAE8145227.1"/>
    </source>
</evidence>
<protein>
    <submittedName>
        <fullName evidence="1">Uncharacterized protein</fullName>
    </submittedName>
</protein>
<dbReference type="AlphaFoldDB" id="A0A5N6TFZ4"/>
<reference evidence="1 2" key="1">
    <citation type="submission" date="2019-04" db="EMBL/GenBank/DDBJ databases">
        <title>Friends and foes A comparative genomics study of 23 Aspergillus species from section Flavi.</title>
        <authorList>
            <consortium name="DOE Joint Genome Institute"/>
            <person name="Kjaerbolling I."/>
            <person name="Vesth T."/>
            <person name="Frisvad J.C."/>
            <person name="Nybo J.L."/>
            <person name="Theobald S."/>
            <person name="Kildgaard S."/>
            <person name="Isbrandt T."/>
            <person name="Kuo A."/>
            <person name="Sato A."/>
            <person name="Lyhne E.K."/>
            <person name="Kogle M.E."/>
            <person name="Wiebenga A."/>
            <person name="Kun R.S."/>
            <person name="Lubbers R.J."/>
            <person name="Makela M.R."/>
            <person name="Barry K."/>
            <person name="Chovatia M."/>
            <person name="Clum A."/>
            <person name="Daum C."/>
            <person name="Haridas S."/>
            <person name="He G."/>
            <person name="LaButti K."/>
            <person name="Lipzen A."/>
            <person name="Mondo S."/>
            <person name="Riley R."/>
            <person name="Salamov A."/>
            <person name="Simmons B.A."/>
            <person name="Magnuson J.K."/>
            <person name="Henrissat B."/>
            <person name="Mortensen U.H."/>
            <person name="Larsen T.O."/>
            <person name="Devries R.P."/>
            <person name="Grigoriev I.V."/>
            <person name="Machida M."/>
            <person name="Baker S.E."/>
            <person name="Andersen M.R."/>
        </authorList>
    </citation>
    <scope>NUCLEOTIDE SEQUENCE [LARGE SCALE GENOMIC DNA]</scope>
    <source>
        <strain evidence="1 2">IBT 18842</strain>
    </source>
</reference>
<gene>
    <name evidence="1" type="ORF">BDV25DRAFT_144852</name>
</gene>
<dbReference type="Proteomes" id="UP000325780">
    <property type="component" value="Unassembled WGS sequence"/>
</dbReference>
<organism evidence="1 2">
    <name type="scientific">Aspergillus avenaceus</name>
    <dbReference type="NCBI Taxonomy" id="36643"/>
    <lineage>
        <taxon>Eukaryota</taxon>
        <taxon>Fungi</taxon>
        <taxon>Dikarya</taxon>
        <taxon>Ascomycota</taxon>
        <taxon>Pezizomycotina</taxon>
        <taxon>Eurotiomycetes</taxon>
        <taxon>Eurotiomycetidae</taxon>
        <taxon>Eurotiales</taxon>
        <taxon>Aspergillaceae</taxon>
        <taxon>Aspergillus</taxon>
        <taxon>Aspergillus subgen. Circumdati</taxon>
    </lineage>
</organism>